<comment type="caution">
    <text evidence="1">The sequence shown here is derived from an EMBL/GenBank/DDBJ whole genome shotgun (WGS) entry which is preliminary data.</text>
</comment>
<gene>
    <name evidence="1" type="ORF">N3K66_003258</name>
</gene>
<name>A0ACC0V4Y6_9HYPO</name>
<evidence type="ECO:0000313" key="2">
    <source>
        <dbReference type="Proteomes" id="UP001163324"/>
    </source>
</evidence>
<dbReference type="Proteomes" id="UP001163324">
    <property type="component" value="Chromosome 3"/>
</dbReference>
<proteinExistence type="predicted"/>
<keyword evidence="2" id="KW-1185">Reference proteome</keyword>
<sequence length="249" mass="28269">MTSTASTATPPNNDFERRVDQVRSSKSNINELILNYLTMEGYPKAAANFCKEANLEPPQDEDMMEARQQIQDFILRGEIQSAIEALNELDPLILDKNESVHFALLRLQLVELIRACHKANNFNQAIDFARENLGPRAPTNPKFLQDLEMTMTLLFFPLDNLEPPLAALLKPDLRREVAERVNTTITQTLSNRIDTSIRSLISTRCWAENKVRESGSLQLPNRLDFGLTGEDDDQKLHRPSNGHEPMITI</sequence>
<organism evidence="1 2">
    <name type="scientific">Trichothecium roseum</name>
    <dbReference type="NCBI Taxonomy" id="47278"/>
    <lineage>
        <taxon>Eukaryota</taxon>
        <taxon>Fungi</taxon>
        <taxon>Dikarya</taxon>
        <taxon>Ascomycota</taxon>
        <taxon>Pezizomycotina</taxon>
        <taxon>Sordariomycetes</taxon>
        <taxon>Hypocreomycetidae</taxon>
        <taxon>Hypocreales</taxon>
        <taxon>Hypocreales incertae sedis</taxon>
        <taxon>Trichothecium</taxon>
    </lineage>
</organism>
<reference evidence="1" key="1">
    <citation type="submission" date="2022-10" db="EMBL/GenBank/DDBJ databases">
        <title>Complete Genome of Trichothecium roseum strain YXFP-22015, a Plant Pathogen Isolated from Citrus.</title>
        <authorList>
            <person name="Wang Y."/>
            <person name="Zhu L."/>
        </authorList>
    </citation>
    <scope>NUCLEOTIDE SEQUENCE</scope>
    <source>
        <strain evidence="1">YXFP-22015</strain>
    </source>
</reference>
<accession>A0ACC0V4Y6</accession>
<protein>
    <submittedName>
        <fullName evidence="1">Uncharacterized protein</fullName>
    </submittedName>
</protein>
<evidence type="ECO:0000313" key="1">
    <source>
        <dbReference type="EMBL" id="KAI9901441.1"/>
    </source>
</evidence>
<dbReference type="EMBL" id="CM047942">
    <property type="protein sequence ID" value="KAI9901441.1"/>
    <property type="molecule type" value="Genomic_DNA"/>
</dbReference>